<protein>
    <recommendedName>
        <fullName evidence="9">AAA+ ATPase domain-containing protein</fullName>
    </recommendedName>
</protein>
<evidence type="ECO:0008006" key="9">
    <source>
        <dbReference type="Google" id="ProtNLM"/>
    </source>
</evidence>
<evidence type="ECO:0000256" key="5">
    <source>
        <dbReference type="RuleBase" id="RU003651"/>
    </source>
</evidence>
<keyword evidence="4" id="KW-0645">Protease</keyword>
<comment type="cofactor">
    <cofactor evidence="1">
        <name>Zn(2+)</name>
        <dbReference type="ChEBI" id="CHEBI:29105"/>
    </cofactor>
</comment>
<dbReference type="InterPro" id="IPR003959">
    <property type="entry name" value="ATPase_AAA_core"/>
</dbReference>
<keyword evidence="4" id="KW-0378">Hydrolase</keyword>
<dbReference type="SUPFAM" id="SSF52540">
    <property type="entry name" value="P-loop containing nucleoside triphosphate hydrolases"/>
    <property type="match status" value="1"/>
</dbReference>
<dbReference type="Pfam" id="PF00004">
    <property type="entry name" value="AAA"/>
    <property type="match status" value="1"/>
</dbReference>
<sequence>MYCSGSDFVEMYVGRGAARVRRTFEKAAKLSPCIVFIDELDALGKKRNPDLDNIMGRGANDEQEQTLNQLLACMDGLDSTNGVCVLAATNRKSVLDSALTRPGRFDRIVTVPLPDAKGREAILRVHASKLPGFQEGKGVDPTRPGSLGVGNVIDLSAVASVLPGLCGAELEFIVNEAAIRAVRRVSAMLRQGVDASSIKSPQVNAEDFEGSVANYYESRGNKQGKVNIPKIMDGVFGGK</sequence>
<organism evidence="8">
    <name type="scientific">Leptocylindrus danicus</name>
    <dbReference type="NCBI Taxonomy" id="163516"/>
    <lineage>
        <taxon>Eukaryota</taxon>
        <taxon>Sar</taxon>
        <taxon>Stramenopiles</taxon>
        <taxon>Ochrophyta</taxon>
        <taxon>Bacillariophyta</taxon>
        <taxon>Coscinodiscophyceae</taxon>
        <taxon>Chaetocerotophycidae</taxon>
        <taxon>Leptocylindrales</taxon>
        <taxon>Leptocylindraceae</taxon>
        <taxon>Leptocylindrus</taxon>
    </lineage>
</organism>
<dbReference type="PANTHER" id="PTHR23076">
    <property type="entry name" value="METALLOPROTEASE M41 FTSH"/>
    <property type="match status" value="1"/>
</dbReference>
<reference evidence="8" key="1">
    <citation type="submission" date="2021-01" db="EMBL/GenBank/DDBJ databases">
        <authorList>
            <person name="Corre E."/>
            <person name="Pelletier E."/>
            <person name="Niang G."/>
            <person name="Scheremetjew M."/>
            <person name="Finn R."/>
            <person name="Kale V."/>
            <person name="Holt S."/>
            <person name="Cochrane G."/>
            <person name="Meng A."/>
            <person name="Brown T."/>
            <person name="Cohen L."/>
        </authorList>
    </citation>
    <scope>NUCLEOTIDE SEQUENCE</scope>
    <source>
        <strain evidence="8">B650</strain>
    </source>
</reference>
<evidence type="ECO:0000256" key="2">
    <source>
        <dbReference type="ARBA" id="ARBA00022723"/>
    </source>
</evidence>
<dbReference type="AlphaFoldDB" id="A0A7S2JQ04"/>
<keyword evidence="5" id="KW-0067">ATP-binding</keyword>
<dbReference type="PANTHER" id="PTHR23076:SF97">
    <property type="entry name" value="ATP-DEPENDENT ZINC METALLOPROTEASE YME1L1"/>
    <property type="match status" value="1"/>
</dbReference>
<evidence type="ECO:0000256" key="1">
    <source>
        <dbReference type="ARBA" id="ARBA00001947"/>
    </source>
</evidence>
<dbReference type="GO" id="GO:0008237">
    <property type="term" value="F:metallopeptidase activity"/>
    <property type="evidence" value="ECO:0007669"/>
    <property type="project" value="UniProtKB-KW"/>
</dbReference>
<gene>
    <name evidence="8" type="ORF">LDAN0321_LOCUS149</name>
</gene>
<dbReference type="GO" id="GO:0005524">
    <property type="term" value="F:ATP binding"/>
    <property type="evidence" value="ECO:0007669"/>
    <property type="project" value="UniProtKB-KW"/>
</dbReference>
<dbReference type="InterPro" id="IPR003960">
    <property type="entry name" value="ATPase_AAA_CS"/>
</dbReference>
<dbReference type="InterPro" id="IPR041569">
    <property type="entry name" value="AAA_lid_3"/>
</dbReference>
<dbReference type="InterPro" id="IPR027417">
    <property type="entry name" value="P-loop_NTPase"/>
</dbReference>
<dbReference type="GO" id="GO:0004176">
    <property type="term" value="F:ATP-dependent peptidase activity"/>
    <property type="evidence" value="ECO:0007669"/>
    <property type="project" value="TreeGrafter"/>
</dbReference>
<evidence type="ECO:0000256" key="3">
    <source>
        <dbReference type="ARBA" id="ARBA00022833"/>
    </source>
</evidence>
<keyword evidence="5" id="KW-0547">Nucleotide-binding</keyword>
<feature type="domain" description="AAA ATPase AAA+ lid" evidence="7">
    <location>
        <begin position="153"/>
        <end position="189"/>
    </location>
</feature>
<dbReference type="GO" id="GO:0006508">
    <property type="term" value="P:proteolysis"/>
    <property type="evidence" value="ECO:0007669"/>
    <property type="project" value="TreeGrafter"/>
</dbReference>
<dbReference type="GO" id="GO:0016887">
    <property type="term" value="F:ATP hydrolysis activity"/>
    <property type="evidence" value="ECO:0007669"/>
    <property type="project" value="InterPro"/>
</dbReference>
<evidence type="ECO:0000259" key="6">
    <source>
        <dbReference type="Pfam" id="PF00004"/>
    </source>
</evidence>
<keyword evidence="4" id="KW-0482">Metalloprotease</keyword>
<dbReference type="Gene3D" id="3.40.50.300">
    <property type="entry name" value="P-loop containing nucleotide triphosphate hydrolases"/>
    <property type="match status" value="1"/>
</dbReference>
<feature type="domain" description="ATPase AAA-type core" evidence="6">
    <location>
        <begin position="3"/>
        <end position="113"/>
    </location>
</feature>
<dbReference type="GO" id="GO:0046872">
    <property type="term" value="F:metal ion binding"/>
    <property type="evidence" value="ECO:0007669"/>
    <property type="project" value="UniProtKB-KW"/>
</dbReference>
<evidence type="ECO:0000259" key="7">
    <source>
        <dbReference type="Pfam" id="PF17862"/>
    </source>
</evidence>
<name>A0A7S2JQ04_9STRA</name>
<evidence type="ECO:0000256" key="4">
    <source>
        <dbReference type="ARBA" id="ARBA00023049"/>
    </source>
</evidence>
<proteinExistence type="inferred from homology"/>
<evidence type="ECO:0000313" key="8">
    <source>
        <dbReference type="EMBL" id="CAD9554252.1"/>
    </source>
</evidence>
<dbReference type="EMBL" id="HBGY01000230">
    <property type="protein sequence ID" value="CAD9554252.1"/>
    <property type="molecule type" value="Transcribed_RNA"/>
</dbReference>
<keyword evidence="3" id="KW-0862">Zinc</keyword>
<accession>A0A7S2JQ04</accession>
<dbReference type="Pfam" id="PF17862">
    <property type="entry name" value="AAA_lid_3"/>
    <property type="match status" value="1"/>
</dbReference>
<dbReference type="PROSITE" id="PS00674">
    <property type="entry name" value="AAA"/>
    <property type="match status" value="1"/>
</dbReference>
<keyword evidence="2" id="KW-0479">Metal-binding</keyword>
<comment type="similarity">
    <text evidence="5">Belongs to the AAA ATPase family.</text>
</comment>
<dbReference type="Gene3D" id="1.10.8.60">
    <property type="match status" value="1"/>
</dbReference>